<name>A0A0G4H888_VITBC</name>
<dbReference type="Proteomes" id="UP000041254">
    <property type="component" value="Unassembled WGS sequence"/>
</dbReference>
<dbReference type="PANTHER" id="PTHR43464">
    <property type="entry name" value="METHYLTRANSFERASE"/>
    <property type="match status" value="1"/>
</dbReference>
<dbReference type="EMBL" id="CDMY01001064">
    <property type="protein sequence ID" value="CEM40122.1"/>
    <property type="molecule type" value="Genomic_DNA"/>
</dbReference>
<reference evidence="5 6" key="1">
    <citation type="submission" date="2014-11" db="EMBL/GenBank/DDBJ databases">
        <authorList>
            <person name="Zhu J."/>
            <person name="Qi W."/>
            <person name="Song R."/>
        </authorList>
    </citation>
    <scope>NUCLEOTIDE SEQUENCE [LARGE SCALE GENOMIC DNA]</scope>
</reference>
<dbReference type="Gene3D" id="1.25.40.10">
    <property type="entry name" value="Tetratricopeptide repeat domain"/>
    <property type="match status" value="1"/>
</dbReference>
<dbReference type="OrthoDB" id="3647at2759"/>
<dbReference type="GO" id="GO:0032259">
    <property type="term" value="P:methylation"/>
    <property type="evidence" value="ECO:0007669"/>
    <property type="project" value="UniProtKB-KW"/>
</dbReference>
<keyword evidence="3" id="KW-0949">S-adenosyl-L-methionine</keyword>
<dbReference type="InterPro" id="IPR019734">
    <property type="entry name" value="TPR_rpt"/>
</dbReference>
<evidence type="ECO:0000259" key="4">
    <source>
        <dbReference type="Pfam" id="PF08242"/>
    </source>
</evidence>
<dbReference type="Gene3D" id="3.40.50.150">
    <property type="entry name" value="Vaccinia Virus protein VP39"/>
    <property type="match status" value="1"/>
</dbReference>
<keyword evidence="1" id="KW-0489">Methyltransferase</keyword>
<protein>
    <recommendedName>
        <fullName evidence="4">Methyltransferase type 12 domain-containing protein</fullName>
    </recommendedName>
</protein>
<dbReference type="InterPro" id="IPR029063">
    <property type="entry name" value="SAM-dependent_MTases_sf"/>
</dbReference>
<evidence type="ECO:0000313" key="6">
    <source>
        <dbReference type="Proteomes" id="UP000041254"/>
    </source>
</evidence>
<accession>A0A0G4H888</accession>
<keyword evidence="6" id="KW-1185">Reference proteome</keyword>
<dbReference type="VEuPathDB" id="CryptoDB:Vbra_19936"/>
<dbReference type="AlphaFoldDB" id="A0A0G4H888"/>
<dbReference type="STRING" id="1169540.A0A0G4H888"/>
<dbReference type="InterPro" id="IPR013217">
    <property type="entry name" value="Methyltransf_12"/>
</dbReference>
<evidence type="ECO:0000256" key="3">
    <source>
        <dbReference type="ARBA" id="ARBA00022691"/>
    </source>
</evidence>
<keyword evidence="2" id="KW-0808">Transferase</keyword>
<dbReference type="Pfam" id="PF08242">
    <property type="entry name" value="Methyltransf_12"/>
    <property type="match status" value="1"/>
</dbReference>
<dbReference type="GO" id="GO:0008168">
    <property type="term" value="F:methyltransferase activity"/>
    <property type="evidence" value="ECO:0007669"/>
    <property type="project" value="UniProtKB-KW"/>
</dbReference>
<evidence type="ECO:0000313" key="5">
    <source>
        <dbReference type="EMBL" id="CEM40122.1"/>
    </source>
</evidence>
<dbReference type="InterPro" id="IPR011990">
    <property type="entry name" value="TPR-like_helical_dom_sf"/>
</dbReference>
<dbReference type="SMART" id="SM00028">
    <property type="entry name" value="TPR"/>
    <property type="match status" value="3"/>
</dbReference>
<organism evidence="5 6">
    <name type="scientific">Vitrella brassicaformis (strain CCMP3155)</name>
    <dbReference type="NCBI Taxonomy" id="1169540"/>
    <lineage>
        <taxon>Eukaryota</taxon>
        <taxon>Sar</taxon>
        <taxon>Alveolata</taxon>
        <taxon>Colpodellida</taxon>
        <taxon>Vitrellaceae</taxon>
        <taxon>Vitrella</taxon>
    </lineage>
</organism>
<evidence type="ECO:0000256" key="1">
    <source>
        <dbReference type="ARBA" id="ARBA00022603"/>
    </source>
</evidence>
<feature type="domain" description="Methyltransferase type 12" evidence="4">
    <location>
        <begin position="265"/>
        <end position="380"/>
    </location>
</feature>
<dbReference type="InParanoid" id="A0A0G4H888"/>
<gene>
    <name evidence="5" type="ORF">Vbra_19936</name>
</gene>
<dbReference type="SUPFAM" id="SSF48452">
    <property type="entry name" value="TPR-like"/>
    <property type="match status" value="1"/>
</dbReference>
<dbReference type="PANTHER" id="PTHR43464:SF19">
    <property type="entry name" value="UBIQUINONE BIOSYNTHESIS O-METHYLTRANSFERASE, MITOCHONDRIAL"/>
    <property type="match status" value="1"/>
</dbReference>
<sequence>MERCKVLYKSGGQRQQCIVLLEETLSSLPSCAEPPVLAELHHCLGVMIAEESSDASCSSPPSSRRDSQDAAEAAGALLHLEKAVELHRSCVKYWCSLATLLQRAGDHKRALEAIRAATEVDGHCIKAWERRGSLSRGLRLHSEALMCYERLMAECPEDPSWPFFAAKVLLRDDKRSAKAVAYLRRAVELDPTNECARYWLAFSSGEADGVDKAPSSYVQKLFDGYAHSFESHLVGKLHYQTPQLVCQVLRENGPLLSPPEPLDALDLGCGTGLACRALRSGDMMERLGASPLTLVGVDLSEKMLREADARGGYDALIQGDILEVLKRWPDVDICLPAAAVRPPLPPSFHLIVACDVFVYIGHLGSVFECISPLLREGGLLIFSTESGDATSGDRGFSLTSTGRYCHGRRYVERAVEAAGGMSVVSVRHEMLRKQAGERVMGDVFTVRRKATSLA</sequence>
<dbReference type="Pfam" id="PF13181">
    <property type="entry name" value="TPR_8"/>
    <property type="match status" value="2"/>
</dbReference>
<dbReference type="SUPFAM" id="SSF53335">
    <property type="entry name" value="S-adenosyl-L-methionine-dependent methyltransferases"/>
    <property type="match status" value="1"/>
</dbReference>
<evidence type="ECO:0000256" key="2">
    <source>
        <dbReference type="ARBA" id="ARBA00022679"/>
    </source>
</evidence>
<dbReference type="CDD" id="cd02440">
    <property type="entry name" value="AdoMet_MTases"/>
    <property type="match status" value="1"/>
</dbReference>
<proteinExistence type="predicted"/>